<dbReference type="InterPro" id="IPR032812">
    <property type="entry name" value="SbsA_Ig"/>
</dbReference>
<gene>
    <name evidence="3" type="ORF">PDESU_00379</name>
</gene>
<keyword evidence="4" id="KW-1185">Reference proteome</keyword>
<reference evidence="3 4" key="1">
    <citation type="submission" date="2019-04" db="EMBL/GenBank/DDBJ databases">
        <authorList>
            <person name="Van Vliet M D."/>
        </authorList>
    </citation>
    <scope>NUCLEOTIDE SEQUENCE [LARGE SCALE GENOMIC DNA]</scope>
    <source>
        <strain evidence="3 4">F1</strain>
    </source>
</reference>
<evidence type="ECO:0000256" key="1">
    <source>
        <dbReference type="ARBA" id="ARBA00022729"/>
    </source>
</evidence>
<evidence type="ECO:0000313" key="4">
    <source>
        <dbReference type="Proteomes" id="UP000366872"/>
    </source>
</evidence>
<feature type="domain" description="SbsA Ig-like" evidence="2">
    <location>
        <begin position="85"/>
        <end position="161"/>
    </location>
</feature>
<evidence type="ECO:0000259" key="2">
    <source>
        <dbReference type="Pfam" id="PF13205"/>
    </source>
</evidence>
<accession>A0A6C2TWB4</accession>
<dbReference type="EMBL" id="CAAHFG010000001">
    <property type="protein sequence ID" value="VGO11832.1"/>
    <property type="molecule type" value="Genomic_DNA"/>
</dbReference>
<dbReference type="AlphaFoldDB" id="A0A6C2TWB4"/>
<proteinExistence type="predicted"/>
<organism evidence="3 4">
    <name type="scientific">Pontiella desulfatans</name>
    <dbReference type="NCBI Taxonomy" id="2750659"/>
    <lineage>
        <taxon>Bacteria</taxon>
        <taxon>Pseudomonadati</taxon>
        <taxon>Kiritimatiellota</taxon>
        <taxon>Kiritimatiellia</taxon>
        <taxon>Kiritimatiellales</taxon>
        <taxon>Pontiellaceae</taxon>
        <taxon>Pontiella</taxon>
    </lineage>
</organism>
<evidence type="ECO:0000313" key="3">
    <source>
        <dbReference type="EMBL" id="VGO11832.1"/>
    </source>
</evidence>
<dbReference type="Proteomes" id="UP000366872">
    <property type="component" value="Unassembled WGS sequence"/>
</dbReference>
<sequence>MLLVVSTIIISSKAQTNLTIDTAIKIEFPTISTNAYMLESSSNLSSWTPVWSKWEGGTGNVSTHFFDISDEKLFYRVDSTPRPSLVVSTIPANGSTNVDPATTNLVINFSDDITGGAWSSDLALGERPDWLRNPTWPDRKTCVREFVLESNTQYCVVLNREGLSAGFRSSEGIPMSTYVITFKTY</sequence>
<dbReference type="Pfam" id="PF13205">
    <property type="entry name" value="Big_5"/>
    <property type="match status" value="1"/>
</dbReference>
<protein>
    <recommendedName>
        <fullName evidence="2">SbsA Ig-like domain-containing protein</fullName>
    </recommendedName>
</protein>
<name>A0A6C2TWB4_PONDE</name>
<keyword evidence="1" id="KW-0732">Signal</keyword>